<evidence type="ECO:0000313" key="1">
    <source>
        <dbReference type="EMBL" id="GLK72583.1"/>
    </source>
</evidence>
<protein>
    <submittedName>
        <fullName evidence="1">Uncharacterized protein</fullName>
    </submittedName>
</protein>
<sequence length="79" mass="8741">MSTFRRRRQPEPPPAVIYREDYVAYVLCRAVNGGYCPCQVGKLRACGTMEIAAVQVLNQLERIGDVPRNPKGASGEGFL</sequence>
<reference evidence="1" key="1">
    <citation type="journal article" date="2014" name="Int. J. Syst. Evol. Microbiol.">
        <title>Complete genome sequence of Corynebacterium casei LMG S-19264T (=DSM 44701T), isolated from a smear-ripened cheese.</title>
        <authorList>
            <consortium name="US DOE Joint Genome Institute (JGI-PGF)"/>
            <person name="Walter F."/>
            <person name="Albersmeier A."/>
            <person name="Kalinowski J."/>
            <person name="Ruckert C."/>
        </authorList>
    </citation>
    <scope>NUCLEOTIDE SEQUENCE</scope>
    <source>
        <strain evidence="1">VKM B-2484</strain>
    </source>
</reference>
<comment type="caution">
    <text evidence="1">The sequence shown here is derived from an EMBL/GenBank/DDBJ whole genome shotgun (WGS) entry which is preliminary data.</text>
</comment>
<name>A0A9W6MZX7_9HYPH</name>
<dbReference type="EMBL" id="BSFJ01000018">
    <property type="protein sequence ID" value="GLK72583.1"/>
    <property type="molecule type" value="Genomic_DNA"/>
</dbReference>
<proteinExistence type="predicted"/>
<organism evidence="1 2">
    <name type="scientific">Ancylobacter dichloromethanicus</name>
    <dbReference type="NCBI Taxonomy" id="518825"/>
    <lineage>
        <taxon>Bacteria</taxon>
        <taxon>Pseudomonadati</taxon>
        <taxon>Pseudomonadota</taxon>
        <taxon>Alphaproteobacteria</taxon>
        <taxon>Hyphomicrobiales</taxon>
        <taxon>Xanthobacteraceae</taxon>
        <taxon>Ancylobacter</taxon>
    </lineage>
</organism>
<gene>
    <name evidence="1" type="ORF">GCM10017643_26990</name>
</gene>
<evidence type="ECO:0000313" key="2">
    <source>
        <dbReference type="Proteomes" id="UP001143370"/>
    </source>
</evidence>
<dbReference type="AlphaFoldDB" id="A0A9W6MZX7"/>
<accession>A0A9W6MZX7</accession>
<dbReference type="RefSeq" id="WP_213371137.1">
    <property type="nucleotide sequence ID" value="NZ_BSFJ01000018.1"/>
</dbReference>
<keyword evidence="2" id="KW-1185">Reference proteome</keyword>
<dbReference type="Proteomes" id="UP001143370">
    <property type="component" value="Unassembled WGS sequence"/>
</dbReference>
<reference evidence="1" key="2">
    <citation type="submission" date="2023-01" db="EMBL/GenBank/DDBJ databases">
        <authorList>
            <person name="Sun Q."/>
            <person name="Evtushenko L."/>
        </authorList>
    </citation>
    <scope>NUCLEOTIDE SEQUENCE</scope>
    <source>
        <strain evidence="1">VKM B-2484</strain>
    </source>
</reference>